<accession>A0A0Q5WIU9</accession>
<reference evidence="1 2" key="1">
    <citation type="journal article" date="2007" name="Nature">
        <title>Evolution of genes and genomes on the Drosophila phylogeny.</title>
        <authorList>
            <consortium name="Drosophila 12 Genomes Consortium"/>
            <person name="Clark A.G."/>
            <person name="Eisen M.B."/>
            <person name="Smith D.R."/>
            <person name="Bergman C.M."/>
            <person name="Oliver B."/>
            <person name="Markow T.A."/>
            <person name="Kaufman T.C."/>
            <person name="Kellis M."/>
            <person name="Gelbart W."/>
            <person name="Iyer V.N."/>
            <person name="Pollard D.A."/>
            <person name="Sackton T.B."/>
            <person name="Larracuente A.M."/>
            <person name="Singh N.D."/>
            <person name="Abad J.P."/>
            <person name="Abt D.N."/>
            <person name="Adryan B."/>
            <person name="Aguade M."/>
            <person name="Akashi H."/>
            <person name="Anderson W.W."/>
            <person name="Aquadro C.F."/>
            <person name="Ardell D.H."/>
            <person name="Arguello R."/>
            <person name="Artieri C.G."/>
            <person name="Barbash D.A."/>
            <person name="Barker D."/>
            <person name="Barsanti P."/>
            <person name="Batterham P."/>
            <person name="Batzoglou S."/>
            <person name="Begun D."/>
            <person name="Bhutkar A."/>
            <person name="Blanco E."/>
            <person name="Bosak S.A."/>
            <person name="Bradley R.K."/>
            <person name="Brand A.D."/>
            <person name="Brent M.R."/>
            <person name="Brooks A.N."/>
            <person name="Brown R.H."/>
            <person name="Butlin R.K."/>
            <person name="Caggese C."/>
            <person name="Calvi B.R."/>
            <person name="Bernardo de Carvalho A."/>
            <person name="Caspi A."/>
            <person name="Castrezana S."/>
            <person name="Celniker S.E."/>
            <person name="Chang J.L."/>
            <person name="Chapple C."/>
            <person name="Chatterji S."/>
            <person name="Chinwalla A."/>
            <person name="Civetta A."/>
            <person name="Clifton S.W."/>
            <person name="Comeron J.M."/>
            <person name="Costello J.C."/>
            <person name="Coyne J.A."/>
            <person name="Daub J."/>
            <person name="David R.G."/>
            <person name="Delcher A.L."/>
            <person name="Delehaunty K."/>
            <person name="Do C.B."/>
            <person name="Ebling H."/>
            <person name="Edwards K."/>
            <person name="Eickbush T."/>
            <person name="Evans J.D."/>
            <person name="Filipski A."/>
            <person name="Findeiss S."/>
            <person name="Freyhult E."/>
            <person name="Fulton L."/>
            <person name="Fulton R."/>
            <person name="Garcia A.C."/>
            <person name="Gardiner A."/>
            <person name="Garfield D.A."/>
            <person name="Garvin B.E."/>
            <person name="Gibson G."/>
            <person name="Gilbert D."/>
            <person name="Gnerre S."/>
            <person name="Godfrey J."/>
            <person name="Good R."/>
            <person name="Gotea V."/>
            <person name="Gravely B."/>
            <person name="Greenberg A.J."/>
            <person name="Griffiths-Jones S."/>
            <person name="Gross S."/>
            <person name="Guigo R."/>
            <person name="Gustafson E.A."/>
            <person name="Haerty W."/>
            <person name="Hahn M.W."/>
            <person name="Halligan D.L."/>
            <person name="Halpern A.L."/>
            <person name="Halter G.M."/>
            <person name="Han M.V."/>
            <person name="Heger A."/>
            <person name="Hillier L."/>
            <person name="Hinrichs A.S."/>
            <person name="Holmes I."/>
            <person name="Hoskins R.A."/>
            <person name="Hubisz M.J."/>
            <person name="Hultmark D."/>
            <person name="Huntley M.A."/>
            <person name="Jaffe D.B."/>
            <person name="Jagadeeshan S."/>
            <person name="Jeck W.R."/>
            <person name="Johnson J."/>
            <person name="Jones C.D."/>
            <person name="Jordan W.C."/>
            <person name="Karpen G.H."/>
            <person name="Kataoka E."/>
            <person name="Keightley P.D."/>
            <person name="Kheradpour P."/>
            <person name="Kirkness E.F."/>
            <person name="Koerich L.B."/>
            <person name="Kristiansen K."/>
            <person name="Kudrna D."/>
            <person name="Kulathinal R.J."/>
            <person name="Kumar S."/>
            <person name="Kwok R."/>
            <person name="Lander E."/>
            <person name="Langley C.H."/>
            <person name="Lapoint R."/>
            <person name="Lazzaro B.P."/>
            <person name="Lee S.J."/>
            <person name="Levesque L."/>
            <person name="Li R."/>
            <person name="Lin C.F."/>
            <person name="Lin M.F."/>
            <person name="Lindblad-Toh K."/>
            <person name="Llopart A."/>
            <person name="Long M."/>
            <person name="Low L."/>
            <person name="Lozovsky E."/>
            <person name="Lu J."/>
            <person name="Luo M."/>
            <person name="Machado C.A."/>
            <person name="Makalowski W."/>
            <person name="Marzo M."/>
            <person name="Matsuda M."/>
            <person name="Matzkin L."/>
            <person name="McAllister B."/>
            <person name="McBride C.S."/>
            <person name="McKernan B."/>
            <person name="McKernan K."/>
            <person name="Mendez-Lago M."/>
            <person name="Minx P."/>
            <person name="Mollenhauer M.U."/>
            <person name="Montooth K."/>
            <person name="Mount S.M."/>
            <person name="Mu X."/>
            <person name="Myers E."/>
            <person name="Negre B."/>
            <person name="Newfeld S."/>
            <person name="Nielsen R."/>
            <person name="Noor M.A."/>
            <person name="O'Grady P."/>
            <person name="Pachter L."/>
            <person name="Papaceit M."/>
            <person name="Parisi M.J."/>
            <person name="Parisi M."/>
            <person name="Parts L."/>
            <person name="Pedersen J.S."/>
            <person name="Pesole G."/>
            <person name="Phillippy A.M."/>
            <person name="Ponting C.P."/>
            <person name="Pop M."/>
            <person name="Porcelli D."/>
            <person name="Powell J.R."/>
            <person name="Prohaska S."/>
            <person name="Pruitt K."/>
            <person name="Puig M."/>
            <person name="Quesneville H."/>
            <person name="Ram K.R."/>
            <person name="Rand D."/>
            <person name="Rasmussen M.D."/>
            <person name="Reed L.K."/>
            <person name="Reenan R."/>
            <person name="Reily A."/>
            <person name="Remington K.A."/>
            <person name="Rieger T.T."/>
            <person name="Ritchie M.G."/>
            <person name="Robin C."/>
            <person name="Rogers Y.H."/>
            <person name="Rohde C."/>
            <person name="Rozas J."/>
            <person name="Rubenfield M.J."/>
            <person name="Ruiz A."/>
            <person name="Russo S."/>
            <person name="Salzberg S.L."/>
            <person name="Sanchez-Gracia A."/>
            <person name="Saranga D.J."/>
            <person name="Sato H."/>
            <person name="Schaeffer S.W."/>
            <person name="Schatz M.C."/>
            <person name="Schlenke T."/>
            <person name="Schwartz R."/>
            <person name="Segarra C."/>
            <person name="Singh R.S."/>
            <person name="Sirot L."/>
            <person name="Sirota M."/>
            <person name="Sisneros N.B."/>
            <person name="Smith C.D."/>
            <person name="Smith T.F."/>
            <person name="Spieth J."/>
            <person name="Stage D.E."/>
            <person name="Stark A."/>
            <person name="Stephan W."/>
            <person name="Strausberg R.L."/>
            <person name="Strempel S."/>
            <person name="Sturgill D."/>
            <person name="Sutton G."/>
            <person name="Sutton G.G."/>
            <person name="Tao W."/>
            <person name="Teichmann S."/>
            <person name="Tobari Y.N."/>
            <person name="Tomimura Y."/>
            <person name="Tsolas J.M."/>
            <person name="Valente V.L."/>
            <person name="Venter E."/>
            <person name="Venter J.C."/>
            <person name="Vicario S."/>
            <person name="Vieira F.G."/>
            <person name="Vilella A.J."/>
            <person name="Villasante A."/>
            <person name="Walenz B."/>
            <person name="Wang J."/>
            <person name="Wasserman M."/>
            <person name="Watts T."/>
            <person name="Wilson D."/>
            <person name="Wilson R.K."/>
            <person name="Wing R.A."/>
            <person name="Wolfner M.F."/>
            <person name="Wong A."/>
            <person name="Wong G.K."/>
            <person name="Wu C.I."/>
            <person name="Wu G."/>
            <person name="Yamamoto D."/>
            <person name="Yang H.P."/>
            <person name="Yang S.P."/>
            <person name="Yorke J.A."/>
            <person name="Yoshida K."/>
            <person name="Zdobnov E."/>
            <person name="Zhang P."/>
            <person name="Zhang Y."/>
            <person name="Zimin A.V."/>
            <person name="Baldwin J."/>
            <person name="Abdouelleil A."/>
            <person name="Abdulkadir J."/>
            <person name="Abebe A."/>
            <person name="Abera B."/>
            <person name="Abreu J."/>
            <person name="Acer S.C."/>
            <person name="Aftuck L."/>
            <person name="Alexander A."/>
            <person name="An P."/>
            <person name="Anderson E."/>
            <person name="Anderson S."/>
            <person name="Arachi H."/>
            <person name="Azer M."/>
            <person name="Bachantsang P."/>
            <person name="Barry A."/>
            <person name="Bayul T."/>
            <person name="Berlin A."/>
            <person name="Bessette D."/>
            <person name="Bloom T."/>
            <person name="Blye J."/>
            <person name="Boguslavskiy L."/>
            <person name="Bonnet C."/>
            <person name="Boukhgalter B."/>
            <person name="Bourzgui I."/>
            <person name="Brown A."/>
            <person name="Cahill P."/>
            <person name="Channer S."/>
            <person name="Cheshatsang Y."/>
            <person name="Chuda L."/>
            <person name="Citroen M."/>
            <person name="Collymore A."/>
            <person name="Cooke P."/>
            <person name="Costello M."/>
            <person name="D'Aco K."/>
            <person name="Daza R."/>
            <person name="De Haan G."/>
            <person name="DeGray S."/>
            <person name="DeMaso C."/>
            <person name="Dhargay N."/>
            <person name="Dooley K."/>
            <person name="Dooley E."/>
            <person name="Doricent M."/>
            <person name="Dorje P."/>
            <person name="Dorjee K."/>
            <person name="Dupes A."/>
            <person name="Elong R."/>
            <person name="Falk J."/>
            <person name="Farina A."/>
            <person name="Faro S."/>
            <person name="Ferguson D."/>
            <person name="Fisher S."/>
            <person name="Foley C.D."/>
            <person name="Franke A."/>
            <person name="Friedrich D."/>
            <person name="Gadbois L."/>
            <person name="Gearin G."/>
            <person name="Gearin C.R."/>
            <person name="Giannoukos G."/>
            <person name="Goode T."/>
            <person name="Graham J."/>
            <person name="Grandbois E."/>
            <person name="Grewal S."/>
            <person name="Gyaltsen K."/>
            <person name="Hafez N."/>
            <person name="Hagos B."/>
            <person name="Hall J."/>
            <person name="Henson C."/>
            <person name="Hollinger A."/>
            <person name="Honan T."/>
            <person name="Huard M.D."/>
            <person name="Hughes L."/>
            <person name="Hurhula B."/>
            <person name="Husby M.E."/>
            <person name="Kamat A."/>
            <person name="Kanga B."/>
            <person name="Kashin S."/>
            <person name="Khazanovich D."/>
            <person name="Kisner P."/>
            <person name="Lance K."/>
            <person name="Lara M."/>
            <person name="Lee W."/>
            <person name="Lennon N."/>
            <person name="Letendre F."/>
            <person name="LeVine R."/>
            <person name="Lipovsky A."/>
            <person name="Liu X."/>
            <person name="Liu J."/>
            <person name="Liu S."/>
            <person name="Lokyitsang T."/>
            <person name="Lokyitsang Y."/>
            <person name="Lubonja R."/>
            <person name="Lui A."/>
            <person name="MacDonald P."/>
            <person name="Magnisalis V."/>
            <person name="Maru K."/>
            <person name="Matthews C."/>
            <person name="McCusker W."/>
            <person name="McDonough S."/>
            <person name="Mehta T."/>
            <person name="Meldrim J."/>
            <person name="Meneus L."/>
            <person name="Mihai O."/>
            <person name="Mihalev A."/>
            <person name="Mihova T."/>
            <person name="Mittelman R."/>
            <person name="Mlenga V."/>
            <person name="Montmayeur A."/>
            <person name="Mulrain L."/>
            <person name="Navidi A."/>
            <person name="Naylor J."/>
            <person name="Negash T."/>
            <person name="Nguyen T."/>
            <person name="Nguyen N."/>
            <person name="Nicol R."/>
            <person name="Norbu C."/>
            <person name="Norbu N."/>
            <person name="Novod N."/>
            <person name="O'Neill B."/>
            <person name="Osman S."/>
            <person name="Markiewicz E."/>
            <person name="Oyono O.L."/>
            <person name="Patti C."/>
            <person name="Phunkhang P."/>
            <person name="Pierre F."/>
            <person name="Priest M."/>
            <person name="Raghuraman S."/>
            <person name="Rege F."/>
            <person name="Reyes R."/>
            <person name="Rise C."/>
            <person name="Rogov P."/>
            <person name="Ross K."/>
            <person name="Ryan E."/>
            <person name="Settipalli S."/>
            <person name="Shea T."/>
            <person name="Sherpa N."/>
            <person name="Shi L."/>
            <person name="Shih D."/>
            <person name="Sparrow T."/>
            <person name="Spaulding J."/>
            <person name="Stalker J."/>
            <person name="Stange-Thomann N."/>
            <person name="Stavropoulos S."/>
            <person name="Stone C."/>
            <person name="Strader C."/>
            <person name="Tesfaye S."/>
            <person name="Thomson T."/>
            <person name="Thoulutsang Y."/>
            <person name="Thoulutsang D."/>
            <person name="Topham K."/>
            <person name="Topping I."/>
            <person name="Tsamla T."/>
            <person name="Vassiliev H."/>
            <person name="Vo A."/>
            <person name="Wangchuk T."/>
            <person name="Wangdi T."/>
            <person name="Weiand M."/>
            <person name="Wilkinson J."/>
            <person name="Wilson A."/>
            <person name="Yadav S."/>
            <person name="Young G."/>
            <person name="Yu Q."/>
            <person name="Zembek L."/>
            <person name="Zhong D."/>
            <person name="Zimmer A."/>
            <person name="Zwirko Z."/>
            <person name="Jaffe D.B."/>
            <person name="Alvarez P."/>
            <person name="Brockman W."/>
            <person name="Butler J."/>
            <person name="Chin C."/>
            <person name="Gnerre S."/>
            <person name="Grabherr M."/>
            <person name="Kleber M."/>
            <person name="Mauceli E."/>
            <person name="MacCallum I."/>
        </authorList>
    </citation>
    <scope>NUCLEOTIDE SEQUENCE [LARGE SCALE GENOMIC DNA]</scope>
    <source>
        <strain evidence="1 2">TSC#14021-0224.01</strain>
    </source>
</reference>
<reference evidence="1 2" key="2">
    <citation type="journal article" date="2008" name="Bioinformatics">
        <title>Assembly reconciliation.</title>
        <authorList>
            <person name="Zimin A.V."/>
            <person name="Smith D.R."/>
            <person name="Sutton G."/>
            <person name="Yorke J.A."/>
        </authorList>
    </citation>
    <scope>NUCLEOTIDE SEQUENCE [LARGE SCALE GENOMIC DNA]</scope>
    <source>
        <strain evidence="1 2">TSC#14021-0224.01</strain>
    </source>
</reference>
<gene>
    <name evidence="1" type="primary">Dere\GG27091</name>
    <name evidence="1" type="synonym">GG27091</name>
    <name evidence="1" type="ORF">Dere_GG27091</name>
</gene>
<organism evidence="1 2">
    <name type="scientific">Drosophila erecta</name>
    <name type="common">Fruit fly</name>
    <dbReference type="NCBI Taxonomy" id="7220"/>
    <lineage>
        <taxon>Eukaryota</taxon>
        <taxon>Metazoa</taxon>
        <taxon>Ecdysozoa</taxon>
        <taxon>Arthropoda</taxon>
        <taxon>Hexapoda</taxon>
        <taxon>Insecta</taxon>
        <taxon>Pterygota</taxon>
        <taxon>Neoptera</taxon>
        <taxon>Endopterygota</taxon>
        <taxon>Diptera</taxon>
        <taxon>Brachycera</taxon>
        <taxon>Muscomorpha</taxon>
        <taxon>Ephydroidea</taxon>
        <taxon>Drosophilidae</taxon>
        <taxon>Drosophila</taxon>
        <taxon>Sophophora</taxon>
    </lineage>
</organism>
<keyword evidence="2" id="KW-1185">Reference proteome</keyword>
<evidence type="ECO:0000313" key="1">
    <source>
        <dbReference type="EMBL" id="KQS70965.1"/>
    </source>
</evidence>
<sequence length="78" mass="8859">MDLGHGIYKAIINKNTVTNYIILPTIKIPNITNIIPDDKLPVAARSQEHNREKKLDTIIVLLKDCISKKINILEPLEE</sequence>
<name>A0A0Q5WIU9_DROER</name>
<evidence type="ECO:0000313" key="2">
    <source>
        <dbReference type="Proteomes" id="UP000008711"/>
    </source>
</evidence>
<dbReference type="EMBL" id="CH954177">
    <property type="protein sequence ID" value="KQS70965.1"/>
    <property type="molecule type" value="Genomic_DNA"/>
</dbReference>
<dbReference type="Proteomes" id="UP000008711">
    <property type="component" value="Unassembled WGS sequence"/>
</dbReference>
<dbReference type="AlphaFoldDB" id="A0A0Q5WIU9"/>
<protein>
    <submittedName>
        <fullName evidence="1">Uncharacterized protein</fullName>
    </submittedName>
</protein>
<proteinExistence type="predicted"/>